<dbReference type="EMBL" id="PPEK01000002">
    <property type="protein sequence ID" value="PNV68314.1"/>
    <property type="molecule type" value="Genomic_DNA"/>
</dbReference>
<evidence type="ECO:0000256" key="1">
    <source>
        <dbReference type="SAM" id="MobiDB-lite"/>
    </source>
</evidence>
<dbReference type="GO" id="GO:0009061">
    <property type="term" value="P:anaerobic respiration"/>
    <property type="evidence" value="ECO:0007669"/>
    <property type="project" value="InterPro"/>
</dbReference>
<dbReference type="Proteomes" id="UP000236197">
    <property type="component" value="Unassembled WGS sequence"/>
</dbReference>
<feature type="region of interest" description="Disordered" evidence="1">
    <location>
        <begin position="75"/>
        <end position="98"/>
    </location>
</feature>
<dbReference type="PROSITE" id="PS51257">
    <property type="entry name" value="PROKAR_LIPOPROTEIN"/>
    <property type="match status" value="1"/>
</dbReference>
<feature type="signal peptide" evidence="2">
    <location>
        <begin position="1"/>
        <end position="22"/>
    </location>
</feature>
<dbReference type="RefSeq" id="WP_103264382.1">
    <property type="nucleotide sequence ID" value="NZ_CABMLE010000002.1"/>
</dbReference>
<proteinExistence type="predicted"/>
<dbReference type="SUPFAM" id="SSF48695">
    <property type="entry name" value="Multiheme cytochromes"/>
    <property type="match status" value="1"/>
</dbReference>
<keyword evidence="4" id="KW-1185">Reference proteome</keyword>
<dbReference type="Pfam" id="PF03892">
    <property type="entry name" value="NapB"/>
    <property type="match status" value="1"/>
</dbReference>
<dbReference type="OrthoDB" id="3197389at2"/>
<feature type="chain" id="PRO_5038807685" evidence="2">
    <location>
        <begin position="23"/>
        <end position="110"/>
    </location>
</feature>
<dbReference type="InterPro" id="IPR005591">
    <property type="entry name" value="NapB"/>
</dbReference>
<gene>
    <name evidence="3" type="ORF">C2L71_03405</name>
</gene>
<dbReference type="AlphaFoldDB" id="A0A2K2UDE4"/>
<reference evidence="4" key="1">
    <citation type="submission" date="2018-01" db="EMBL/GenBank/DDBJ databases">
        <title>Rubneribacter badeniensis gen. nov., sp. nov., and Colonibacter rubneri, gen. nov., sp. nov., WGS of new members of the Eggerthellaceae.</title>
        <authorList>
            <person name="Danylec N."/>
            <person name="Stoll D.A."/>
            <person name="Doetsch A."/>
            <person name="Kulling S.E."/>
            <person name="Huch M."/>
        </authorList>
    </citation>
    <scope>NUCLEOTIDE SEQUENCE [LARGE SCALE GENOMIC DNA]</scope>
    <source>
        <strain evidence="4">ResAG-96</strain>
    </source>
</reference>
<evidence type="ECO:0000313" key="4">
    <source>
        <dbReference type="Proteomes" id="UP000236197"/>
    </source>
</evidence>
<protein>
    <submittedName>
        <fullName evidence="3">Uncharacterized protein</fullName>
    </submittedName>
</protein>
<evidence type="ECO:0000313" key="3">
    <source>
        <dbReference type="EMBL" id="PNV68314.1"/>
    </source>
</evidence>
<comment type="caution">
    <text evidence="3">The sequence shown here is derived from an EMBL/GenBank/DDBJ whole genome shotgun (WGS) entry which is preliminary data.</text>
</comment>
<dbReference type="InterPro" id="IPR036280">
    <property type="entry name" value="Multihaem_cyt_sf"/>
</dbReference>
<keyword evidence="2" id="KW-0732">Signal</keyword>
<sequence length="110" mass="11115">MKKSLITAALVMTMAAGLGAVAGCSSEPAKADVNASIPEGAAPLMPATHDGRFDSLGANGCYGCHGANDQANPMLNGSVALPEDHYADGGSNSKELEPTRTQCITCHVQG</sequence>
<organism evidence="3 4">
    <name type="scientific">Enteroscipio rubneri</name>
    <dbReference type="NCBI Taxonomy" id="2070686"/>
    <lineage>
        <taxon>Bacteria</taxon>
        <taxon>Bacillati</taxon>
        <taxon>Actinomycetota</taxon>
        <taxon>Coriobacteriia</taxon>
        <taxon>Eggerthellales</taxon>
        <taxon>Eggerthellaceae</taxon>
        <taxon>Enteroscipio</taxon>
    </lineage>
</organism>
<accession>A0A2K2UDE4</accession>
<evidence type="ECO:0000256" key="2">
    <source>
        <dbReference type="SAM" id="SignalP"/>
    </source>
</evidence>
<dbReference type="Gene3D" id="1.10.1130.10">
    <property type="entry name" value="Flavocytochrome C3, Chain A"/>
    <property type="match status" value="1"/>
</dbReference>
<name>A0A2K2UDE4_9ACTN</name>